<dbReference type="EMBL" id="CM042035">
    <property type="protein sequence ID" value="KAI3756777.1"/>
    <property type="molecule type" value="Genomic_DNA"/>
</dbReference>
<protein>
    <submittedName>
        <fullName evidence="1">Uncharacterized protein</fullName>
    </submittedName>
</protein>
<keyword evidence="2" id="KW-1185">Reference proteome</keyword>
<accession>A0ACB9EEA9</accession>
<comment type="caution">
    <text evidence="1">The sequence shown here is derived from an EMBL/GenBank/DDBJ whole genome shotgun (WGS) entry which is preliminary data.</text>
</comment>
<organism evidence="1 2">
    <name type="scientific">Smallanthus sonchifolius</name>
    <dbReference type="NCBI Taxonomy" id="185202"/>
    <lineage>
        <taxon>Eukaryota</taxon>
        <taxon>Viridiplantae</taxon>
        <taxon>Streptophyta</taxon>
        <taxon>Embryophyta</taxon>
        <taxon>Tracheophyta</taxon>
        <taxon>Spermatophyta</taxon>
        <taxon>Magnoliopsida</taxon>
        <taxon>eudicotyledons</taxon>
        <taxon>Gunneridae</taxon>
        <taxon>Pentapetalae</taxon>
        <taxon>asterids</taxon>
        <taxon>campanulids</taxon>
        <taxon>Asterales</taxon>
        <taxon>Asteraceae</taxon>
        <taxon>Asteroideae</taxon>
        <taxon>Heliantheae alliance</taxon>
        <taxon>Millerieae</taxon>
        <taxon>Smallanthus</taxon>
    </lineage>
</organism>
<evidence type="ECO:0000313" key="1">
    <source>
        <dbReference type="EMBL" id="KAI3756777.1"/>
    </source>
</evidence>
<proteinExistence type="predicted"/>
<reference evidence="1 2" key="2">
    <citation type="journal article" date="2022" name="Mol. Ecol. Resour.">
        <title>The genomes of chicory, endive, great burdock and yacon provide insights into Asteraceae paleo-polyploidization history and plant inulin production.</title>
        <authorList>
            <person name="Fan W."/>
            <person name="Wang S."/>
            <person name="Wang H."/>
            <person name="Wang A."/>
            <person name="Jiang F."/>
            <person name="Liu H."/>
            <person name="Zhao H."/>
            <person name="Xu D."/>
            <person name="Zhang Y."/>
        </authorList>
    </citation>
    <scope>NUCLEOTIDE SEQUENCE [LARGE SCALE GENOMIC DNA]</scope>
    <source>
        <strain evidence="2">cv. Yunnan</strain>
        <tissue evidence="1">Leaves</tissue>
    </source>
</reference>
<dbReference type="Proteomes" id="UP001056120">
    <property type="component" value="Linkage Group LG18"/>
</dbReference>
<name>A0ACB9EEA9_9ASTR</name>
<evidence type="ECO:0000313" key="2">
    <source>
        <dbReference type="Proteomes" id="UP001056120"/>
    </source>
</evidence>
<gene>
    <name evidence="1" type="ORF">L1987_56600</name>
</gene>
<reference evidence="2" key="1">
    <citation type="journal article" date="2022" name="Mol. Ecol. Resour.">
        <title>The genomes of chicory, endive, great burdock and yacon provide insights into Asteraceae palaeo-polyploidization history and plant inulin production.</title>
        <authorList>
            <person name="Fan W."/>
            <person name="Wang S."/>
            <person name="Wang H."/>
            <person name="Wang A."/>
            <person name="Jiang F."/>
            <person name="Liu H."/>
            <person name="Zhao H."/>
            <person name="Xu D."/>
            <person name="Zhang Y."/>
        </authorList>
    </citation>
    <scope>NUCLEOTIDE SEQUENCE [LARGE SCALE GENOMIC DNA]</scope>
    <source>
        <strain evidence="2">cv. Yunnan</strain>
    </source>
</reference>
<sequence length="84" mass="8876">MTTDSSTATINPSADGGNTLPSPWAQVVRVGIEPNSISLIPSPKVSERLPVFSDPVESPPERSDAGNYLRPHLLTEPGPLMPQG</sequence>